<dbReference type="AlphaFoldDB" id="A0AAV4RVK7"/>
<dbReference type="Proteomes" id="UP001054945">
    <property type="component" value="Unassembled WGS sequence"/>
</dbReference>
<evidence type="ECO:0000313" key="1">
    <source>
        <dbReference type="EMBL" id="GIY25785.1"/>
    </source>
</evidence>
<gene>
    <name evidence="1" type="ORF">CEXT_64441</name>
</gene>
<proteinExistence type="predicted"/>
<reference evidence="1 2" key="1">
    <citation type="submission" date="2021-06" db="EMBL/GenBank/DDBJ databases">
        <title>Caerostris extrusa draft genome.</title>
        <authorList>
            <person name="Kono N."/>
            <person name="Arakawa K."/>
        </authorList>
    </citation>
    <scope>NUCLEOTIDE SEQUENCE [LARGE SCALE GENOMIC DNA]</scope>
</reference>
<organism evidence="1 2">
    <name type="scientific">Caerostris extrusa</name>
    <name type="common">Bark spider</name>
    <name type="synonym">Caerostris bankana</name>
    <dbReference type="NCBI Taxonomy" id="172846"/>
    <lineage>
        <taxon>Eukaryota</taxon>
        <taxon>Metazoa</taxon>
        <taxon>Ecdysozoa</taxon>
        <taxon>Arthropoda</taxon>
        <taxon>Chelicerata</taxon>
        <taxon>Arachnida</taxon>
        <taxon>Araneae</taxon>
        <taxon>Araneomorphae</taxon>
        <taxon>Entelegynae</taxon>
        <taxon>Araneoidea</taxon>
        <taxon>Araneidae</taxon>
        <taxon>Caerostris</taxon>
    </lineage>
</organism>
<sequence>MTSAERSNLRQISPQFDRFSALDGKFCARSNGPRVWGGNFRKNKKCRPCHDGSPYKDRLRRMTGDYFLLGRSRLVIVLSDQIGLICRKLDRSADVIRNLDECTVVKLPTRVHGQRYDVIAGRKKVLTAPGIVKVIWCSKSDRQNPLAERGLLNKYLSWWWMKKRRRDCASEEF</sequence>
<name>A0AAV4RVK7_CAEEX</name>
<evidence type="ECO:0000313" key="2">
    <source>
        <dbReference type="Proteomes" id="UP001054945"/>
    </source>
</evidence>
<keyword evidence="2" id="KW-1185">Reference proteome</keyword>
<protein>
    <submittedName>
        <fullName evidence="1">Uncharacterized protein</fullName>
    </submittedName>
</protein>
<comment type="caution">
    <text evidence="1">The sequence shown here is derived from an EMBL/GenBank/DDBJ whole genome shotgun (WGS) entry which is preliminary data.</text>
</comment>
<dbReference type="EMBL" id="BPLR01008575">
    <property type="protein sequence ID" value="GIY25785.1"/>
    <property type="molecule type" value="Genomic_DNA"/>
</dbReference>
<accession>A0AAV4RVK7</accession>